<dbReference type="InterPro" id="IPR036663">
    <property type="entry name" value="Fumarylacetoacetase_C_sf"/>
</dbReference>
<sequence length="285" mass="31866">MKFCMLKNYSGGFPSICLNDKFLQLKDMEELMGIRMPDTLDDMIRNSGIVDNLRHIDYNRGKVSNLHKLEKNEAEYAIPISHPGKIWSIGLNYIEHARDLNVKQPVMPASFMKPKTSMITQGENIVIPKGWGRITAEAELGIIIGKKGKNISEEDAISHVFGITPIIDMTALDILEQNPRFLTLSKSFDTFFSIGPEIATIDDFPDLHTLKISTIKNGRIEHANIVKNMMFSPEKLISFHSKIFTLEPGDIISTGTPGAVEIHSGDKVRCIIEGKNSLSLENNVI</sequence>
<dbReference type="RefSeq" id="WP_148690225.1">
    <property type="nucleotide sequence ID" value="NZ_LT671858.1"/>
</dbReference>
<evidence type="ECO:0000256" key="2">
    <source>
        <dbReference type="ARBA" id="ARBA00022723"/>
    </source>
</evidence>
<dbReference type="InterPro" id="IPR051121">
    <property type="entry name" value="FAH"/>
</dbReference>
<feature type="domain" description="Fumarylacetoacetase-like C-terminal" evidence="3">
    <location>
        <begin position="85"/>
        <end position="276"/>
    </location>
</feature>
<dbReference type="GeneID" id="41589200"/>
<evidence type="ECO:0000313" key="5">
    <source>
        <dbReference type="Proteomes" id="UP000195607"/>
    </source>
</evidence>
<dbReference type="InterPro" id="IPR011234">
    <property type="entry name" value="Fumarylacetoacetase-like_C"/>
</dbReference>
<dbReference type="SUPFAM" id="SSF56529">
    <property type="entry name" value="FAH"/>
    <property type="match status" value="1"/>
</dbReference>
<dbReference type="Gene3D" id="3.90.850.10">
    <property type="entry name" value="Fumarylacetoacetase-like, C-terminal domain"/>
    <property type="match status" value="1"/>
</dbReference>
<dbReference type="GO" id="GO:0003824">
    <property type="term" value="F:catalytic activity"/>
    <property type="evidence" value="ECO:0007669"/>
    <property type="project" value="InterPro"/>
</dbReference>
<reference evidence="4 5" key="1">
    <citation type="submission" date="2016-04" db="EMBL/GenBank/DDBJ databases">
        <authorList>
            <person name="Evans L.H."/>
            <person name="Alamgir A."/>
            <person name="Owens N."/>
            <person name="Weber N.D."/>
            <person name="Virtaneva K."/>
            <person name="Barbian K."/>
            <person name="Babar A."/>
            <person name="Rosenke K."/>
        </authorList>
    </citation>
    <scope>NUCLEOTIDE SEQUENCE [LARGE SCALE GENOMIC DNA]</scope>
    <source>
        <strain evidence="5">S5(T) (JCM 30642 \VKM B-2941)</strain>
    </source>
</reference>
<dbReference type="Proteomes" id="UP000195607">
    <property type="component" value="Chromosome I"/>
</dbReference>
<protein>
    <submittedName>
        <fullName evidence="4">2-keto-4-pentenoate hydratase/2-oxohepta-3-ene-1,7-dioic acid hydratase (Catechol pathway)</fullName>
    </submittedName>
</protein>
<keyword evidence="2" id="KW-0479">Metal-binding</keyword>
<gene>
    <name evidence="4" type="ORF">CSP5_1964</name>
</gene>
<evidence type="ECO:0000256" key="1">
    <source>
        <dbReference type="ARBA" id="ARBA00010211"/>
    </source>
</evidence>
<comment type="similarity">
    <text evidence="1">Belongs to the FAH family.</text>
</comment>
<organism evidence="4 5">
    <name type="scientific">Cuniculiplasma divulgatum</name>
    <dbReference type="NCBI Taxonomy" id="1673428"/>
    <lineage>
        <taxon>Archaea</taxon>
        <taxon>Methanobacteriati</taxon>
        <taxon>Thermoplasmatota</taxon>
        <taxon>Thermoplasmata</taxon>
        <taxon>Thermoplasmatales</taxon>
        <taxon>Cuniculiplasmataceae</taxon>
        <taxon>Cuniculiplasma</taxon>
    </lineage>
</organism>
<dbReference type="PANTHER" id="PTHR42796">
    <property type="entry name" value="FUMARYLACETOACETATE HYDROLASE DOMAIN-CONTAINING PROTEIN 2A-RELATED"/>
    <property type="match status" value="1"/>
</dbReference>
<dbReference type="Pfam" id="PF01557">
    <property type="entry name" value="FAA_hydrolase"/>
    <property type="match status" value="1"/>
</dbReference>
<evidence type="ECO:0000313" key="4">
    <source>
        <dbReference type="EMBL" id="SIM87993.1"/>
    </source>
</evidence>
<name>A0A1N5WSA7_9ARCH</name>
<accession>A0A1N5WSA7</accession>
<proteinExistence type="inferred from homology"/>
<dbReference type="PANTHER" id="PTHR42796:SF4">
    <property type="entry name" value="FUMARYLACETOACETATE HYDROLASE DOMAIN-CONTAINING PROTEIN 2A"/>
    <property type="match status" value="1"/>
</dbReference>
<dbReference type="GO" id="GO:0046872">
    <property type="term" value="F:metal ion binding"/>
    <property type="evidence" value="ECO:0007669"/>
    <property type="project" value="UniProtKB-KW"/>
</dbReference>
<dbReference type="AlphaFoldDB" id="A0A1N5WSA7"/>
<evidence type="ECO:0000259" key="3">
    <source>
        <dbReference type="Pfam" id="PF01557"/>
    </source>
</evidence>
<dbReference type="GO" id="GO:0044281">
    <property type="term" value="P:small molecule metabolic process"/>
    <property type="evidence" value="ECO:0007669"/>
    <property type="project" value="UniProtKB-ARBA"/>
</dbReference>
<dbReference type="EMBL" id="LT671858">
    <property type="protein sequence ID" value="SIM87993.1"/>
    <property type="molecule type" value="Genomic_DNA"/>
</dbReference>